<dbReference type="GO" id="GO:0006511">
    <property type="term" value="P:ubiquitin-dependent protein catabolic process"/>
    <property type="evidence" value="ECO:0007669"/>
    <property type="project" value="InterPro"/>
</dbReference>
<evidence type="ECO:0000313" key="10">
    <source>
        <dbReference type="EMBL" id="CAH1274602.1"/>
    </source>
</evidence>
<evidence type="ECO:0000256" key="6">
    <source>
        <dbReference type="ARBA" id="ARBA00074519"/>
    </source>
</evidence>
<name>A0A8K0F1Y4_BRALA</name>
<dbReference type="InterPro" id="IPR001876">
    <property type="entry name" value="Znf_RanBP2"/>
</dbReference>
<dbReference type="PANTHER" id="PTHR12710:SF0">
    <property type="entry name" value="NUCLEAR PROTEIN LOCALIZATION PROTEIN 4 HOMOLOG"/>
    <property type="match status" value="1"/>
</dbReference>
<feature type="domain" description="MPN" evidence="9">
    <location>
        <begin position="231"/>
        <end position="368"/>
    </location>
</feature>
<evidence type="ECO:0000256" key="7">
    <source>
        <dbReference type="PROSITE-ProRule" id="PRU00322"/>
    </source>
</evidence>
<comment type="pathway">
    <text evidence="5">Protein degradation; proteasomal ubiquitin-dependent pathway.</text>
</comment>
<dbReference type="PROSITE" id="PS50199">
    <property type="entry name" value="ZF_RANBP2_2"/>
    <property type="match status" value="1"/>
</dbReference>
<evidence type="ECO:0000256" key="3">
    <source>
        <dbReference type="ARBA" id="ARBA00022771"/>
    </source>
</evidence>
<dbReference type="SUPFAM" id="SSF90209">
    <property type="entry name" value="Ran binding protein zinc finger-like"/>
    <property type="match status" value="1"/>
</dbReference>
<dbReference type="GO" id="GO:0008270">
    <property type="term" value="F:zinc ion binding"/>
    <property type="evidence" value="ECO:0007669"/>
    <property type="project" value="UniProtKB-KW"/>
</dbReference>
<dbReference type="InterPro" id="IPR024682">
    <property type="entry name" value="Npl4_Ub-like_dom"/>
</dbReference>
<dbReference type="EMBL" id="OV696694">
    <property type="protein sequence ID" value="CAH1274602.1"/>
    <property type="molecule type" value="Genomic_DNA"/>
</dbReference>
<keyword evidence="2" id="KW-0479">Metal-binding</keyword>
<evidence type="ECO:0000259" key="9">
    <source>
        <dbReference type="PROSITE" id="PS50249"/>
    </source>
</evidence>
<dbReference type="GO" id="GO:0031625">
    <property type="term" value="F:ubiquitin protein ligase binding"/>
    <property type="evidence" value="ECO:0007669"/>
    <property type="project" value="TreeGrafter"/>
</dbReference>
<evidence type="ECO:0000256" key="4">
    <source>
        <dbReference type="ARBA" id="ARBA00022833"/>
    </source>
</evidence>
<comment type="similarity">
    <text evidence="1">Belongs to the NPL4 family.</text>
</comment>
<sequence>MRRGVKASSASSKMQEIIVRVQSPSGTTRISVNSNQTIPKLLQKVEEELCVGHGTWKLYQNRDRSGELKPGSRKTLHSTNIRHGDMLYLVPSSSGLDMTDSAGAQNILNNDVEEEEVDIFLSKQDGRITRERDEQLCHHGPKGKCVHCTSLEPYNEEYLQKSEIKHMSFHAHLKKLMGGVDKGKFVALENMSVKIRPGCTEHPPWPGGICTKCQPSAVTLNRQKYRHVDNIMFENHTIVDRFLDYWRKTGNQRMGFLYGKYEHHKDVPLGIRATVAAIYEPPQVGTANSLELLEDRNADIVDDIARKLGLRKVGWIFTDLVADDSGKGTVKNFRNADSVFLSAEECIMAGEFQNQHPNCTKLSPDGTFGSKFVTVVASGDESHQIHFEGYQVSNQCMALVRDDCLVPTKDAPELGYIKESTPEQYVPDVFYKEKDSYGNLVTLLARPLPVEYLLVQVTTGFPVDPLSTFNIRVTKPFPIENRADIGDIQDFGQLTAYMQQFPGYRLLETMSDLHFLTYLATMDMLPLKEHMGPLLEGVREQNAETVEHWSKTDQWATVEQLIAAHAPSPPVGTGPSAAGPSFPTGGAAGGVWTCQHCTFINQAHNASCEICNLPRN</sequence>
<reference evidence="10" key="1">
    <citation type="submission" date="2022-01" db="EMBL/GenBank/DDBJ databases">
        <authorList>
            <person name="Braso-Vives M."/>
        </authorList>
    </citation>
    <scope>NUCLEOTIDE SEQUENCE</scope>
</reference>
<proteinExistence type="inferred from homology"/>
<accession>A0A8K0F1Y4</accession>
<dbReference type="InterPro" id="IPR036443">
    <property type="entry name" value="Znf_RanBP2_sf"/>
</dbReference>
<protein>
    <recommendedName>
        <fullName evidence="6">Nuclear protein localization protein 4 homolog</fullName>
    </recommendedName>
</protein>
<dbReference type="AlphaFoldDB" id="A0A8K0F1Y4"/>
<dbReference type="InterPro" id="IPR029071">
    <property type="entry name" value="Ubiquitin-like_domsf"/>
</dbReference>
<dbReference type="GO" id="GO:0043130">
    <property type="term" value="F:ubiquitin binding"/>
    <property type="evidence" value="ECO:0007669"/>
    <property type="project" value="TreeGrafter"/>
</dbReference>
<dbReference type="FunFam" id="3.40.140.10:FF:000012">
    <property type="entry name" value="nuclear protein localization protein 4 homolog"/>
    <property type="match status" value="1"/>
</dbReference>
<dbReference type="Pfam" id="PF11543">
    <property type="entry name" value="UN_NPL4"/>
    <property type="match status" value="1"/>
</dbReference>
<gene>
    <name evidence="10" type="primary">NPLOC4</name>
    <name evidence="10" type="ORF">BLAG_LOCUS25568</name>
</gene>
<dbReference type="InterPro" id="IPR007716">
    <property type="entry name" value="NPL4_Zn-bd_put"/>
</dbReference>
<dbReference type="Pfam" id="PF05020">
    <property type="entry name" value="zf-NPL4"/>
    <property type="match status" value="1"/>
</dbReference>
<evidence type="ECO:0000313" key="11">
    <source>
        <dbReference type="Proteomes" id="UP000838412"/>
    </source>
</evidence>
<organism evidence="10 11">
    <name type="scientific">Branchiostoma lanceolatum</name>
    <name type="common">Common lancelet</name>
    <name type="synonym">Amphioxus lanceolatum</name>
    <dbReference type="NCBI Taxonomy" id="7740"/>
    <lineage>
        <taxon>Eukaryota</taxon>
        <taxon>Metazoa</taxon>
        <taxon>Chordata</taxon>
        <taxon>Cephalochordata</taxon>
        <taxon>Leptocardii</taxon>
        <taxon>Amphioxiformes</taxon>
        <taxon>Branchiostomatidae</taxon>
        <taxon>Branchiostoma</taxon>
    </lineage>
</organism>
<dbReference type="Gene3D" id="3.10.20.90">
    <property type="entry name" value="Phosphatidylinositol 3-kinase Catalytic Subunit, Chain A, domain 1"/>
    <property type="match status" value="1"/>
</dbReference>
<evidence type="ECO:0000256" key="1">
    <source>
        <dbReference type="ARBA" id="ARBA00011025"/>
    </source>
</evidence>
<feature type="domain" description="RanBP2-type" evidence="8">
    <location>
        <begin position="587"/>
        <end position="616"/>
    </location>
</feature>
<keyword evidence="4" id="KW-0862">Zinc</keyword>
<dbReference type="Proteomes" id="UP000838412">
    <property type="component" value="Chromosome 9"/>
</dbReference>
<keyword evidence="3 7" id="KW-0863">Zinc-finger</keyword>
<dbReference type="PANTHER" id="PTHR12710">
    <property type="entry name" value="NUCLEAR PROTEIN LOCALIZATION 4"/>
    <property type="match status" value="1"/>
</dbReference>
<dbReference type="Pfam" id="PF05021">
    <property type="entry name" value="NPL4"/>
    <property type="match status" value="1"/>
</dbReference>
<evidence type="ECO:0000259" key="8">
    <source>
        <dbReference type="PROSITE" id="PS50199"/>
    </source>
</evidence>
<dbReference type="InterPro" id="IPR016563">
    <property type="entry name" value="Npl4"/>
</dbReference>
<dbReference type="GO" id="GO:0005634">
    <property type="term" value="C:nucleus"/>
    <property type="evidence" value="ECO:0007669"/>
    <property type="project" value="TreeGrafter"/>
</dbReference>
<dbReference type="CDD" id="cd08061">
    <property type="entry name" value="MPN_NPL4"/>
    <property type="match status" value="1"/>
</dbReference>
<dbReference type="PROSITE" id="PS50249">
    <property type="entry name" value="MPN"/>
    <property type="match status" value="1"/>
</dbReference>
<dbReference type="PIRSF" id="PIRSF010052">
    <property type="entry name" value="Polyub_prc_Npl4"/>
    <property type="match status" value="1"/>
</dbReference>
<keyword evidence="11" id="KW-1185">Reference proteome</keyword>
<dbReference type="SMART" id="SM00547">
    <property type="entry name" value="ZnF_RBZ"/>
    <property type="match status" value="1"/>
</dbReference>
<dbReference type="InterPro" id="IPR007717">
    <property type="entry name" value="NPL4_C"/>
</dbReference>
<dbReference type="SUPFAM" id="SSF54236">
    <property type="entry name" value="Ubiquitin-like"/>
    <property type="match status" value="1"/>
</dbReference>
<dbReference type="Gene3D" id="3.40.140.10">
    <property type="entry name" value="Cytidine Deaminase, domain 2"/>
    <property type="match status" value="1"/>
</dbReference>
<dbReference type="InterPro" id="IPR037518">
    <property type="entry name" value="MPN"/>
</dbReference>
<evidence type="ECO:0000256" key="2">
    <source>
        <dbReference type="ARBA" id="ARBA00022723"/>
    </source>
</evidence>
<dbReference type="Gene3D" id="2.30.30.380">
    <property type="entry name" value="Zn-finger domain of Sec23/24"/>
    <property type="match status" value="1"/>
</dbReference>
<evidence type="ECO:0000256" key="5">
    <source>
        <dbReference type="ARBA" id="ARBA00060618"/>
    </source>
</evidence>
<dbReference type="OrthoDB" id="10251089at2759"/>
<dbReference type="PROSITE" id="PS01358">
    <property type="entry name" value="ZF_RANBP2_1"/>
    <property type="match status" value="1"/>
</dbReference>